<accession>A0ABW3MZY6</accession>
<dbReference type="InterPro" id="IPR052047">
    <property type="entry name" value="GH94_Enzymes"/>
</dbReference>
<evidence type="ECO:0000313" key="7">
    <source>
        <dbReference type="Proteomes" id="UP001597046"/>
    </source>
</evidence>
<dbReference type="Pfam" id="PF17167">
    <property type="entry name" value="Glyco_hydro_94"/>
    <property type="match status" value="1"/>
</dbReference>
<dbReference type="Pfam" id="PF21250">
    <property type="entry name" value="SOGP_2nd"/>
    <property type="match status" value="1"/>
</dbReference>
<feature type="domain" description="SOGP N-terminal" evidence="5">
    <location>
        <begin position="26"/>
        <end position="255"/>
    </location>
</feature>
<dbReference type="GO" id="GO:0016787">
    <property type="term" value="F:hydrolase activity"/>
    <property type="evidence" value="ECO:0007669"/>
    <property type="project" value="UniProtKB-KW"/>
</dbReference>
<evidence type="ECO:0000259" key="3">
    <source>
        <dbReference type="Pfam" id="PF17167"/>
    </source>
</evidence>
<name>A0ABW3MZY6_9MICO</name>
<dbReference type="InterPro" id="IPR048771">
    <property type="entry name" value="SOGP_2nd"/>
</dbReference>
<dbReference type="Pfam" id="PF21958">
    <property type="entry name" value="SOGP_N"/>
    <property type="match status" value="1"/>
</dbReference>
<dbReference type="RefSeq" id="WP_386053831.1">
    <property type="nucleotide sequence ID" value="NZ_JBHTKH010000011.1"/>
</dbReference>
<keyword evidence="1" id="KW-0328">Glycosyltransferase</keyword>
<evidence type="ECO:0000256" key="1">
    <source>
        <dbReference type="ARBA" id="ARBA00022676"/>
    </source>
</evidence>
<keyword evidence="7" id="KW-1185">Reference proteome</keyword>
<feature type="domain" description="Glycoside phosphorylase super sandwich" evidence="4">
    <location>
        <begin position="330"/>
        <end position="492"/>
    </location>
</feature>
<dbReference type="InterPro" id="IPR053831">
    <property type="entry name" value="SOGP_N"/>
</dbReference>
<proteinExistence type="predicted"/>
<keyword evidence="2" id="KW-0808">Transferase</keyword>
<dbReference type="Gene3D" id="2.70.98.40">
    <property type="entry name" value="Glycoside hydrolase, family 65, N-terminal domain"/>
    <property type="match status" value="1"/>
</dbReference>
<evidence type="ECO:0000313" key="6">
    <source>
        <dbReference type="EMBL" id="MFD1055797.1"/>
    </source>
</evidence>
<dbReference type="EMBL" id="JBHTKH010000011">
    <property type="protein sequence ID" value="MFD1055797.1"/>
    <property type="molecule type" value="Genomic_DNA"/>
</dbReference>
<feature type="domain" description="Glycosyl hydrolase 94 catalytic" evidence="3">
    <location>
        <begin position="694"/>
        <end position="972"/>
    </location>
</feature>
<gene>
    <name evidence="6" type="ORF">ACFQ2V_15895</name>
</gene>
<keyword evidence="6" id="KW-0378">Hydrolase</keyword>
<dbReference type="Proteomes" id="UP001597046">
    <property type="component" value="Unassembled WGS sequence"/>
</dbReference>
<protein>
    <submittedName>
        <fullName evidence="6">GH36-type glycosyl hydrolase domain-containing protein</fullName>
    </submittedName>
</protein>
<dbReference type="SUPFAM" id="SSF48208">
    <property type="entry name" value="Six-hairpin glycosidases"/>
    <property type="match status" value="1"/>
</dbReference>
<evidence type="ECO:0000256" key="2">
    <source>
        <dbReference type="ARBA" id="ARBA00022679"/>
    </source>
</evidence>
<organism evidence="6 7">
    <name type="scientific">Terrabacter terrigena</name>
    <dbReference type="NCBI Taxonomy" id="574718"/>
    <lineage>
        <taxon>Bacteria</taxon>
        <taxon>Bacillati</taxon>
        <taxon>Actinomycetota</taxon>
        <taxon>Actinomycetes</taxon>
        <taxon>Micrococcales</taxon>
        <taxon>Intrasporangiaceae</taxon>
        <taxon>Terrabacter</taxon>
    </lineage>
</organism>
<dbReference type="InterPro" id="IPR033432">
    <property type="entry name" value="GH94_catalytic"/>
</dbReference>
<sequence>MLDDNAVLTAPEVLALKGPSGLFAEVLDNGALRRLEAFGTSLLLHPATVAEAGLANVHLRVHRPDGIARLALLGPGSGSVVSHADGAVVVTGRHEGLRYRLVFRLGADVSAQPTWHWDVDLTNTTGEPVTADVVLTHDPALAPLGNVRINEYYVSQYLDLTPVATAEHGTAVAVRQNMPGERVPWLMVGTTGTGTGWATDALQLVTRTERSVVWSGLDAADLPGTRLQHEHSLIALQDAPVTIAPADSHRTGFWGIALDDHPEATSDDDARWADVAIAATPTPWAPAGDGAHGQDRPVPATLWSSSRPFASQPLSREQLDAAGLLTDRQHVESAEDGTELAWTVRGGQLVTPTKEVAVLRPHGHLLRTGDAFTPDSRSLASTVWMTGTFHSQVTRGHVGRRSVATGRRTYLGLQRAHGMRLFVEDSDGEWSLLETPSAWFTGLDHCTWWYAAESGPLVTVTSSAPAHQHTLSLSVGQEGATPRRVLLAVQVADDLSDAPTVDVAHDHFDVTTTGDPRPWRVSWTGPGAAEVGDGRLQADGAARGPGWVTVLFEPSAQVEVVVASAPGAGDAAEGEVTPAGEHLGAGFWDRAGHAVSLDGLRLGDAAGAQAAHLSAALPWFTHNAFVHYLSPRGLEQFSGGAWGTRDVCQGPVGLLTALGRQESVRDVLLRVFRAQNARGDWPQAFEFLPPLPESGQQDSHGDVVFWPVLAAGDYLRTTGDASLLDEPVAFVGDTGLEAAAPVAEHLRRAVTRIAECTVPGSPLPAYGHGDWNDSLQPADPRLAANLVSTWTAVLQTQALRTLAEGLRAAGAPDGPDDLATEADELAERTHDALLDQLASDPVLPGYLLHHDDGRVEPLVHPTDERTGLRYGVLPWIHAIGADLLTPEQARHHLDLIEEHLLGPDGARLFDRPVSYVGGPMTVFQRAEASTFWGREIGLMYMHAHLRYAEALARVGDGDALLTALAKASPVGLESLVRQARPRQTTCYYSSSDGAFTDRYDASDRYAALMAGDVPLEGGWRMYSSGPGLVLRLVTEVLLGIRQRGDDVEIDPVLPAGPGDDALADRGLTARLPLAGRDLTVRYVLGPEGHGVRRITAGGRELDLRPLSNPYRRAGVAVRGADLLGNADDDDTDASTAIEIYVETH</sequence>
<dbReference type="PANTHER" id="PTHR37469:SF2">
    <property type="entry name" value="CELLOBIONIC ACID PHOSPHORYLASE"/>
    <property type="match status" value="1"/>
</dbReference>
<dbReference type="Gene3D" id="1.50.10.10">
    <property type="match status" value="1"/>
</dbReference>
<evidence type="ECO:0000259" key="5">
    <source>
        <dbReference type="Pfam" id="PF21958"/>
    </source>
</evidence>
<dbReference type="PANTHER" id="PTHR37469">
    <property type="entry name" value="CELLOBIONIC ACID PHOSPHORYLASE-RELATED"/>
    <property type="match status" value="1"/>
</dbReference>
<dbReference type="InterPro" id="IPR012341">
    <property type="entry name" value="6hp_glycosidase-like_sf"/>
</dbReference>
<dbReference type="InterPro" id="IPR008928">
    <property type="entry name" value="6-hairpin_glycosidase_sf"/>
</dbReference>
<evidence type="ECO:0000259" key="4">
    <source>
        <dbReference type="Pfam" id="PF21250"/>
    </source>
</evidence>
<reference evidence="7" key="1">
    <citation type="journal article" date="2019" name="Int. J. Syst. Evol. Microbiol.">
        <title>The Global Catalogue of Microorganisms (GCM) 10K type strain sequencing project: providing services to taxonomists for standard genome sequencing and annotation.</title>
        <authorList>
            <consortium name="The Broad Institute Genomics Platform"/>
            <consortium name="The Broad Institute Genome Sequencing Center for Infectious Disease"/>
            <person name="Wu L."/>
            <person name="Ma J."/>
        </authorList>
    </citation>
    <scope>NUCLEOTIDE SEQUENCE [LARGE SCALE GENOMIC DNA]</scope>
    <source>
        <strain evidence="7">CCUG 57508</strain>
    </source>
</reference>
<dbReference type="InterPro" id="IPR037018">
    <property type="entry name" value="GH65_N"/>
</dbReference>
<comment type="caution">
    <text evidence="6">The sequence shown here is derived from an EMBL/GenBank/DDBJ whole genome shotgun (WGS) entry which is preliminary data.</text>
</comment>